<evidence type="ECO:0000256" key="3">
    <source>
        <dbReference type="ARBA" id="ARBA00022771"/>
    </source>
</evidence>
<feature type="compositionally biased region" description="Basic and acidic residues" evidence="6">
    <location>
        <begin position="246"/>
        <end position="259"/>
    </location>
</feature>
<name>A0A835VLI5_VANPL</name>
<dbReference type="AlphaFoldDB" id="A0A835VLI5"/>
<evidence type="ECO:0000313" key="8">
    <source>
        <dbReference type="EMBL" id="KAG0501338.1"/>
    </source>
</evidence>
<sequence length="1139" mass="124568">MKGRSHRSAPLEDWGDGQWTVDCSCGVNFDDGEEMVSCDECGVWVHTRCSRFVRGEASFACHNCKGAAKRPLSVDVSRDAEETEVAKLLVELPTKTDRCPPAIPSCGTPYRPPFRLWAHVPKEERVHLQGVPGGDPALFRGLSSTIFSANLWKCAGYVPKKFNFKYKEFPCWEEEETDNVNLGADVLFSLSKESAHSAPMGNFEKIFSPNESKKDVEKAFLETYAFGCVKKERNKLRVPGSHLNKGRKEDPVEEKEVNGKKRSMGDSNGAVAHIKDKVEPEPVCNSREEDLCENGDLQVTQSDALGIKSVYKRKDALKPRSKNQDEGMENGNKPKQMLVFKTSRRGLSDEASRSKPLVEPVKEEKVDHLDDRVSCKLNTVVPFRDIGNNTAKSFTKSEDAAKAIRYFKEPKDENLVDGGHNGDLTTLVLDSEKKIPSSINCNGNQPVPDIPSTASGSFSPEKVEITMKRGGDGDQILQNSNFPSYPAADERLSSVVEITMKRGGDGDQILQNSNFPSYPAADERLSSVVEFNKNQLREKGKETLEKQNVTALQSEEQKAQVVQKDSEVNQSYEECSNTAESEPMVHDNPVGSDPLIEMKGRSDLKDVPKACYAIKLSGAKPNQSVPTIQKVVPTGKELSVSKSPLVSKPSVSNSRNSTSTATSSPLSGNAINVVKQQRMKMNSSSSGKSDTAKDNEQENPPLTLKAVLMAENNVASKSLQAGKISNLSGSKNIPLDSQEQPIATPENLAETSVTTTSTTAEVTNLPHSTSNQPKPTPVSSHKSDKVIHPSAPSGSKFSGHSVVSQASPSTNNAAMLSDEELALLLHQELNSSPRVPRVSRMRQAASLQLVSPIATSFQRKHKEDSIKDGPHKLRDAVVESRRLGQHSPEPKQHESAFLNEGLAKKGKRSRSPDTINPSKAGAVDTSNEGSNSLAPDENGAKTSVRNSPANVGRGGTAVVRSLPGLIDDIMSKGKCSTYEELCDAVRPYWHSLRKPNGERYAYSSHSQAVLDCLRNRSEWAHLIDRGPKTNASKRRRKVDPESSAMESDPEDAKNKGPKEMGDKNSGNSCRDDFPKGKRNVRKPRLLAVRGRGMKEGKNRRRSAFFDDSCPAFSHSSDEETECHANDEAGEMDTSSGDSD</sequence>
<feature type="domain" description="Zinc finger PHD-type" evidence="7">
    <location>
        <begin position="22"/>
        <end position="65"/>
    </location>
</feature>
<evidence type="ECO:0000256" key="2">
    <source>
        <dbReference type="ARBA" id="ARBA00022723"/>
    </source>
</evidence>
<dbReference type="InterPro" id="IPR001965">
    <property type="entry name" value="Znf_PHD"/>
</dbReference>
<feature type="region of interest" description="Disordered" evidence="6">
    <location>
        <begin position="615"/>
        <end position="701"/>
    </location>
</feature>
<dbReference type="GO" id="GO:0005634">
    <property type="term" value="C:nucleus"/>
    <property type="evidence" value="ECO:0007669"/>
    <property type="project" value="UniProtKB-SubCell"/>
</dbReference>
<feature type="compositionally biased region" description="Basic and acidic residues" evidence="6">
    <location>
        <begin position="881"/>
        <end position="894"/>
    </location>
</feature>
<accession>A0A835VLI5</accession>
<evidence type="ECO:0000256" key="1">
    <source>
        <dbReference type="ARBA" id="ARBA00004123"/>
    </source>
</evidence>
<feature type="compositionally biased region" description="Polar residues" evidence="6">
    <location>
        <begin position="679"/>
        <end position="689"/>
    </location>
</feature>
<dbReference type="EMBL" id="JADCNM010000001">
    <property type="protein sequence ID" value="KAG0501338.1"/>
    <property type="molecule type" value="Genomic_DNA"/>
</dbReference>
<reference evidence="8 9" key="1">
    <citation type="journal article" date="2020" name="Nat. Food">
        <title>A phased Vanilla planifolia genome enables genetic improvement of flavour and production.</title>
        <authorList>
            <person name="Hasing T."/>
            <person name="Tang H."/>
            <person name="Brym M."/>
            <person name="Khazi F."/>
            <person name="Huang T."/>
            <person name="Chambers A.H."/>
        </authorList>
    </citation>
    <scope>NUCLEOTIDE SEQUENCE [LARGE SCALE GENOMIC DNA]</scope>
    <source>
        <tissue evidence="8">Leaf</tissue>
    </source>
</reference>
<organism evidence="8 9">
    <name type="scientific">Vanilla planifolia</name>
    <name type="common">Vanilla</name>
    <dbReference type="NCBI Taxonomy" id="51239"/>
    <lineage>
        <taxon>Eukaryota</taxon>
        <taxon>Viridiplantae</taxon>
        <taxon>Streptophyta</taxon>
        <taxon>Embryophyta</taxon>
        <taxon>Tracheophyta</taxon>
        <taxon>Spermatophyta</taxon>
        <taxon>Magnoliopsida</taxon>
        <taxon>Liliopsida</taxon>
        <taxon>Asparagales</taxon>
        <taxon>Orchidaceae</taxon>
        <taxon>Vanilloideae</taxon>
        <taxon>Vanilleae</taxon>
        <taxon>Vanilla</taxon>
    </lineage>
</organism>
<feature type="compositionally biased region" description="Low complexity" evidence="6">
    <location>
        <begin position="638"/>
        <end position="665"/>
    </location>
</feature>
<feature type="region of interest" description="Disordered" evidence="6">
    <location>
        <begin position="239"/>
        <end position="267"/>
    </location>
</feature>
<feature type="compositionally biased region" description="Basic and acidic residues" evidence="6">
    <location>
        <begin position="1115"/>
        <end position="1126"/>
    </location>
</feature>
<keyword evidence="5" id="KW-0539">Nucleus</keyword>
<dbReference type="InterPro" id="IPR013083">
    <property type="entry name" value="Znf_RING/FYVE/PHD"/>
</dbReference>
<evidence type="ECO:0000256" key="4">
    <source>
        <dbReference type="ARBA" id="ARBA00022833"/>
    </source>
</evidence>
<dbReference type="SUPFAM" id="SSF57903">
    <property type="entry name" value="FYVE/PHD zinc finger"/>
    <property type="match status" value="1"/>
</dbReference>
<feature type="compositionally biased region" description="Basic and acidic residues" evidence="6">
    <location>
        <begin position="316"/>
        <end position="325"/>
    </location>
</feature>
<dbReference type="OrthoDB" id="79252at2759"/>
<feature type="compositionally biased region" description="Polar residues" evidence="6">
    <location>
        <begin position="940"/>
        <end position="949"/>
    </location>
</feature>
<dbReference type="PANTHER" id="PTHR14571:SF9">
    <property type="entry name" value="HISTONE-LYSINE N-METHYLTRANSFERASE SET-26-RELATED"/>
    <property type="match status" value="1"/>
</dbReference>
<dbReference type="InterPro" id="IPR011011">
    <property type="entry name" value="Znf_FYVE_PHD"/>
</dbReference>
<feature type="compositionally biased region" description="Polar residues" evidence="6">
    <location>
        <begin position="765"/>
        <end position="780"/>
    </location>
</feature>
<feature type="region of interest" description="Disordered" evidence="6">
    <location>
        <begin position="1024"/>
        <end position="1139"/>
    </location>
</feature>
<keyword evidence="2" id="KW-0479">Metal-binding</keyword>
<feature type="region of interest" description="Disordered" evidence="6">
    <location>
        <begin position="725"/>
        <end position="809"/>
    </location>
</feature>
<dbReference type="PANTHER" id="PTHR14571">
    <property type="entry name" value="HISTONE-LYSINE N-METHYLTRANSFERASE SET-26-RELATED"/>
    <property type="match status" value="1"/>
</dbReference>
<dbReference type="PROSITE" id="PS01359">
    <property type="entry name" value="ZF_PHD_1"/>
    <property type="match status" value="1"/>
</dbReference>
<dbReference type="Proteomes" id="UP000639772">
    <property type="component" value="Chromosome 1"/>
</dbReference>
<feature type="compositionally biased region" description="Polar residues" evidence="6">
    <location>
        <begin position="725"/>
        <end position="741"/>
    </location>
</feature>
<feature type="compositionally biased region" description="Low complexity" evidence="6">
    <location>
        <begin position="749"/>
        <end position="763"/>
    </location>
</feature>
<evidence type="ECO:0000259" key="7">
    <source>
        <dbReference type="SMART" id="SM00249"/>
    </source>
</evidence>
<feature type="region of interest" description="Disordered" evidence="6">
    <location>
        <begin position="881"/>
        <end position="956"/>
    </location>
</feature>
<feature type="compositionally biased region" description="Polar residues" evidence="6">
    <location>
        <begin position="568"/>
        <end position="580"/>
    </location>
</feature>
<dbReference type="SMART" id="SM00249">
    <property type="entry name" value="PHD"/>
    <property type="match status" value="1"/>
</dbReference>
<dbReference type="Gene3D" id="3.30.40.10">
    <property type="entry name" value="Zinc/RING finger domain, C3HC4 (zinc finger)"/>
    <property type="match status" value="1"/>
</dbReference>
<feature type="compositionally biased region" description="Basic and acidic residues" evidence="6">
    <location>
        <begin position="1050"/>
        <end position="1062"/>
    </location>
</feature>
<dbReference type="InterPro" id="IPR019786">
    <property type="entry name" value="Zinc_finger_PHD-type_CS"/>
</dbReference>
<keyword evidence="4" id="KW-0862">Zinc</keyword>
<keyword evidence="3" id="KW-0863">Zinc-finger</keyword>
<dbReference type="Pfam" id="PF24659">
    <property type="entry name" value="DUF7648"/>
    <property type="match status" value="1"/>
</dbReference>
<comment type="caution">
    <text evidence="8">The sequence shown here is derived from an EMBL/GenBank/DDBJ whole genome shotgun (WGS) entry which is preliminary data.</text>
</comment>
<evidence type="ECO:0000256" key="5">
    <source>
        <dbReference type="ARBA" id="ARBA00023242"/>
    </source>
</evidence>
<proteinExistence type="predicted"/>
<gene>
    <name evidence="8" type="ORF">HPP92_001410</name>
</gene>
<feature type="region of interest" description="Disordered" evidence="6">
    <location>
        <begin position="316"/>
        <end position="363"/>
    </location>
</feature>
<comment type="subcellular location">
    <subcellularLocation>
        <location evidence="1">Nucleus</location>
    </subcellularLocation>
</comment>
<evidence type="ECO:0000256" key="6">
    <source>
        <dbReference type="SAM" id="MobiDB-lite"/>
    </source>
</evidence>
<dbReference type="InterPro" id="IPR056065">
    <property type="entry name" value="DUF7648"/>
</dbReference>
<feature type="compositionally biased region" description="Polar residues" evidence="6">
    <location>
        <begin position="792"/>
        <end position="809"/>
    </location>
</feature>
<evidence type="ECO:0000313" key="9">
    <source>
        <dbReference type="Proteomes" id="UP000639772"/>
    </source>
</evidence>
<dbReference type="GO" id="GO:0008270">
    <property type="term" value="F:zinc ion binding"/>
    <property type="evidence" value="ECO:0007669"/>
    <property type="project" value="UniProtKB-KW"/>
</dbReference>
<feature type="compositionally biased region" description="Polar residues" evidence="6">
    <location>
        <begin position="924"/>
        <end position="933"/>
    </location>
</feature>
<protein>
    <recommendedName>
        <fullName evidence="7">Zinc finger PHD-type domain-containing protein</fullName>
    </recommendedName>
</protein>
<feature type="region of interest" description="Disordered" evidence="6">
    <location>
        <begin position="557"/>
        <end position="602"/>
    </location>
</feature>